<proteinExistence type="predicted"/>
<gene>
    <name evidence="1" type="ORF">Mgra_00007736</name>
</gene>
<evidence type="ECO:0000313" key="2">
    <source>
        <dbReference type="Proteomes" id="UP000605970"/>
    </source>
</evidence>
<evidence type="ECO:0000313" key="1">
    <source>
        <dbReference type="EMBL" id="KAF7632877.1"/>
    </source>
</evidence>
<dbReference type="InterPro" id="IPR011989">
    <property type="entry name" value="ARM-like"/>
</dbReference>
<comment type="caution">
    <text evidence="1">The sequence shown here is derived from an EMBL/GenBank/DDBJ whole genome shotgun (WGS) entry which is preliminary data.</text>
</comment>
<dbReference type="Gene3D" id="1.25.10.10">
    <property type="entry name" value="Leucine-rich Repeat Variant"/>
    <property type="match status" value="1"/>
</dbReference>
<dbReference type="Proteomes" id="UP000605970">
    <property type="component" value="Unassembled WGS sequence"/>
</dbReference>
<sequence length="72" mass="8326">MILEISSDAEKSERMKLLLHKLNLVLVQAPNFWPSFPIFHNGHSLCMNNMAILRLLREEVFDFGTGLLKRSN</sequence>
<reference evidence="1" key="1">
    <citation type="journal article" date="2020" name="Ecol. Evol.">
        <title>Genome structure and content of the rice root-knot nematode (Meloidogyne graminicola).</title>
        <authorList>
            <person name="Phan N.T."/>
            <person name="Danchin E.G.J."/>
            <person name="Klopp C."/>
            <person name="Perfus-Barbeoch L."/>
            <person name="Kozlowski D.K."/>
            <person name="Koutsovoulos G.D."/>
            <person name="Lopez-Roques C."/>
            <person name="Bouchez O."/>
            <person name="Zahm M."/>
            <person name="Besnard G."/>
            <person name="Bellafiore S."/>
        </authorList>
    </citation>
    <scope>NUCLEOTIDE SEQUENCE</scope>
    <source>
        <strain evidence="1">VN-18</strain>
    </source>
</reference>
<dbReference type="AlphaFoldDB" id="A0A8S9ZHS7"/>
<dbReference type="EMBL" id="JABEBT010000091">
    <property type="protein sequence ID" value="KAF7632877.1"/>
    <property type="molecule type" value="Genomic_DNA"/>
</dbReference>
<dbReference type="OrthoDB" id="2215036at2759"/>
<accession>A0A8S9ZHS7</accession>
<keyword evidence="2" id="KW-1185">Reference proteome</keyword>
<protein>
    <submittedName>
        <fullName evidence="1">Importin N-terminal domain-containing protein</fullName>
    </submittedName>
</protein>
<organism evidence="1 2">
    <name type="scientific">Meloidogyne graminicola</name>
    <dbReference type="NCBI Taxonomy" id="189291"/>
    <lineage>
        <taxon>Eukaryota</taxon>
        <taxon>Metazoa</taxon>
        <taxon>Ecdysozoa</taxon>
        <taxon>Nematoda</taxon>
        <taxon>Chromadorea</taxon>
        <taxon>Rhabditida</taxon>
        <taxon>Tylenchina</taxon>
        <taxon>Tylenchomorpha</taxon>
        <taxon>Tylenchoidea</taxon>
        <taxon>Meloidogynidae</taxon>
        <taxon>Meloidogyninae</taxon>
        <taxon>Meloidogyne</taxon>
    </lineage>
</organism>
<name>A0A8S9ZHS7_9BILA</name>